<sequence>MDKRKQSGSQLRGKPSHESTAGSSSWSRDLSLKGGRPSTTMGSTDSFTATCSTPPSTASTHQLPKDSSESHAFSANVGLDDDRLSLSSAASADIDNVEYYPAEDSSDGSGPETVKTLKRASTTQSSGRLLRYISRKLGRSFNKKAGFRGKAFLPNDQIERERNTSTILGSARWKIVLVSREAQEGARYRDWPGTLAVAQKHPEALILGVDVDPVKPPYLLPNCRFEMMDASQSWSFDQSFDFIHMRMVGELPNGKHKLFETMYEHLAPGGWIEITEWLVKFQSPNHSLNMFNIWNKNFKRGLKKFGSSPFWALQWKQIMQDRGCLNVTERRYPVPLNPWAPGKRLQRQGLMMAENVQTFIEGATMPVFTGALGWTHEQVQELLVSLKREVADTNVHGFLTLYVHPIFGSMLDSSQRCSMTIWCQKPREGSSISSSAKTMRSVSSQATAAERGPF</sequence>
<dbReference type="AlphaFoldDB" id="A0A9P8RL77"/>
<evidence type="ECO:0000256" key="1">
    <source>
        <dbReference type="SAM" id="MobiDB-lite"/>
    </source>
</evidence>
<keyword evidence="3" id="KW-1185">Reference proteome</keyword>
<accession>A0A9P8RL77</accession>
<dbReference type="CDD" id="cd02440">
    <property type="entry name" value="AdoMet_MTases"/>
    <property type="match status" value="1"/>
</dbReference>
<dbReference type="EMBL" id="JAGPXC010000012">
    <property type="protein sequence ID" value="KAH6645191.1"/>
    <property type="molecule type" value="Genomic_DNA"/>
</dbReference>
<organism evidence="2 3">
    <name type="scientific">Truncatella angustata</name>
    <dbReference type="NCBI Taxonomy" id="152316"/>
    <lineage>
        <taxon>Eukaryota</taxon>
        <taxon>Fungi</taxon>
        <taxon>Dikarya</taxon>
        <taxon>Ascomycota</taxon>
        <taxon>Pezizomycotina</taxon>
        <taxon>Sordariomycetes</taxon>
        <taxon>Xylariomycetidae</taxon>
        <taxon>Amphisphaeriales</taxon>
        <taxon>Sporocadaceae</taxon>
        <taxon>Truncatella</taxon>
    </lineage>
</organism>
<evidence type="ECO:0000313" key="2">
    <source>
        <dbReference type="EMBL" id="KAH6645191.1"/>
    </source>
</evidence>
<gene>
    <name evidence="2" type="ORF">BKA67DRAFT_670776</name>
</gene>
<dbReference type="Proteomes" id="UP000758603">
    <property type="component" value="Unassembled WGS sequence"/>
</dbReference>
<dbReference type="Pfam" id="PF13489">
    <property type="entry name" value="Methyltransf_23"/>
    <property type="match status" value="1"/>
</dbReference>
<dbReference type="InterPro" id="IPR029063">
    <property type="entry name" value="SAM-dependent_MTases_sf"/>
</dbReference>
<feature type="region of interest" description="Disordered" evidence="1">
    <location>
        <begin position="429"/>
        <end position="454"/>
    </location>
</feature>
<feature type="compositionally biased region" description="Low complexity" evidence="1">
    <location>
        <begin position="46"/>
        <end position="60"/>
    </location>
</feature>
<feature type="compositionally biased region" description="Polar residues" evidence="1">
    <location>
        <begin position="430"/>
        <end position="447"/>
    </location>
</feature>
<dbReference type="GeneID" id="70137572"/>
<dbReference type="SUPFAM" id="SSF53335">
    <property type="entry name" value="S-adenosyl-L-methionine-dependent methyltransferases"/>
    <property type="match status" value="1"/>
</dbReference>
<evidence type="ECO:0008006" key="4">
    <source>
        <dbReference type="Google" id="ProtNLM"/>
    </source>
</evidence>
<feature type="region of interest" description="Disordered" evidence="1">
    <location>
        <begin position="98"/>
        <end position="122"/>
    </location>
</feature>
<proteinExistence type="predicted"/>
<name>A0A9P8RL77_9PEZI</name>
<feature type="region of interest" description="Disordered" evidence="1">
    <location>
        <begin position="1"/>
        <end position="73"/>
    </location>
</feature>
<evidence type="ECO:0000313" key="3">
    <source>
        <dbReference type="Proteomes" id="UP000758603"/>
    </source>
</evidence>
<feature type="compositionally biased region" description="Polar residues" evidence="1">
    <location>
        <begin position="18"/>
        <end position="28"/>
    </location>
</feature>
<protein>
    <recommendedName>
        <fullName evidence="4">S-adenosyl-L-methionine-dependent methyltransferase</fullName>
    </recommendedName>
</protein>
<dbReference type="Gene3D" id="3.40.50.150">
    <property type="entry name" value="Vaccinia Virus protein VP39"/>
    <property type="match status" value="1"/>
</dbReference>
<comment type="caution">
    <text evidence="2">The sequence shown here is derived from an EMBL/GenBank/DDBJ whole genome shotgun (WGS) entry which is preliminary data.</text>
</comment>
<reference evidence="2" key="1">
    <citation type="journal article" date="2021" name="Nat. Commun.">
        <title>Genetic determinants of endophytism in the Arabidopsis root mycobiome.</title>
        <authorList>
            <person name="Mesny F."/>
            <person name="Miyauchi S."/>
            <person name="Thiergart T."/>
            <person name="Pickel B."/>
            <person name="Atanasova L."/>
            <person name="Karlsson M."/>
            <person name="Huettel B."/>
            <person name="Barry K.W."/>
            <person name="Haridas S."/>
            <person name="Chen C."/>
            <person name="Bauer D."/>
            <person name="Andreopoulos W."/>
            <person name="Pangilinan J."/>
            <person name="LaButti K."/>
            <person name="Riley R."/>
            <person name="Lipzen A."/>
            <person name="Clum A."/>
            <person name="Drula E."/>
            <person name="Henrissat B."/>
            <person name="Kohler A."/>
            <person name="Grigoriev I.V."/>
            <person name="Martin F.M."/>
            <person name="Hacquard S."/>
        </authorList>
    </citation>
    <scope>NUCLEOTIDE SEQUENCE</scope>
    <source>
        <strain evidence="2">MPI-SDFR-AT-0073</strain>
    </source>
</reference>
<dbReference type="OrthoDB" id="2013972at2759"/>
<dbReference type="RefSeq" id="XP_045951705.1">
    <property type="nucleotide sequence ID" value="XM_046108681.1"/>
</dbReference>